<organism evidence="9 10">
    <name type="scientific">Biomphalaria glabrata</name>
    <name type="common">Bloodfluke planorb</name>
    <name type="synonym">Freshwater snail</name>
    <dbReference type="NCBI Taxonomy" id="6526"/>
    <lineage>
        <taxon>Eukaryota</taxon>
        <taxon>Metazoa</taxon>
        <taxon>Spiralia</taxon>
        <taxon>Lophotrochozoa</taxon>
        <taxon>Mollusca</taxon>
        <taxon>Gastropoda</taxon>
        <taxon>Heterobranchia</taxon>
        <taxon>Euthyneura</taxon>
        <taxon>Panpulmonata</taxon>
        <taxon>Hygrophila</taxon>
        <taxon>Lymnaeoidea</taxon>
        <taxon>Planorbidae</taxon>
        <taxon>Biomphalaria</taxon>
    </lineage>
</organism>
<feature type="transmembrane region" description="Helical" evidence="8">
    <location>
        <begin position="42"/>
        <end position="70"/>
    </location>
</feature>
<evidence type="ECO:0000256" key="2">
    <source>
        <dbReference type="ARBA" id="ARBA00006772"/>
    </source>
</evidence>
<evidence type="ECO:0000256" key="5">
    <source>
        <dbReference type="ARBA" id="ARBA00022989"/>
    </source>
</evidence>
<feature type="compositionally biased region" description="Polar residues" evidence="7">
    <location>
        <begin position="209"/>
        <end position="222"/>
    </location>
</feature>
<feature type="transmembrane region" description="Helical" evidence="8">
    <location>
        <begin position="127"/>
        <end position="144"/>
    </location>
</feature>
<evidence type="ECO:0000313" key="10">
    <source>
        <dbReference type="RefSeq" id="XP_055862463.1"/>
    </source>
</evidence>
<comment type="subcellular location">
    <subcellularLocation>
        <location evidence="1">Membrane</location>
        <topology evidence="1">Multi-pass membrane protein</topology>
    </subcellularLocation>
</comment>
<feature type="transmembrane region" description="Helical" evidence="8">
    <location>
        <begin position="90"/>
        <end position="107"/>
    </location>
</feature>
<evidence type="ECO:0000256" key="8">
    <source>
        <dbReference type="SAM" id="Phobius"/>
    </source>
</evidence>
<proteinExistence type="inferred from homology"/>
<evidence type="ECO:0000256" key="7">
    <source>
        <dbReference type="SAM" id="MobiDB-lite"/>
    </source>
</evidence>
<keyword evidence="4 8" id="KW-0812">Transmembrane</keyword>
<accession>A0A9W2YIB5</accession>
<keyword evidence="6 8" id="KW-0472">Membrane</keyword>
<feature type="compositionally biased region" description="Basic and acidic residues" evidence="7">
    <location>
        <begin position="189"/>
        <end position="198"/>
    </location>
</feature>
<keyword evidence="9" id="KW-1185">Reference proteome</keyword>
<feature type="transmembrane region" description="Helical" evidence="8">
    <location>
        <begin position="499"/>
        <end position="529"/>
    </location>
</feature>
<dbReference type="InterPro" id="IPR001898">
    <property type="entry name" value="SLC13A/DASS"/>
</dbReference>
<keyword evidence="5 8" id="KW-1133">Transmembrane helix</keyword>
<protein>
    <submittedName>
        <fullName evidence="10">Na(+)/citrate cotransporter-like</fullName>
    </submittedName>
</protein>
<gene>
    <name evidence="10" type="primary">LOC106073040</name>
</gene>
<dbReference type="GO" id="GO:0005886">
    <property type="term" value="C:plasma membrane"/>
    <property type="evidence" value="ECO:0007669"/>
    <property type="project" value="TreeGrafter"/>
</dbReference>
<dbReference type="OrthoDB" id="6493944at2759"/>
<dbReference type="PANTHER" id="PTHR10283">
    <property type="entry name" value="SOLUTE CARRIER FAMILY 13 MEMBER"/>
    <property type="match status" value="1"/>
</dbReference>
<evidence type="ECO:0000256" key="4">
    <source>
        <dbReference type="ARBA" id="ARBA00022692"/>
    </source>
</evidence>
<dbReference type="GO" id="GO:0015141">
    <property type="term" value="F:succinate transmembrane transporter activity"/>
    <property type="evidence" value="ECO:0007669"/>
    <property type="project" value="UniProtKB-ARBA"/>
</dbReference>
<dbReference type="AlphaFoldDB" id="A0A9W2YIB5"/>
<dbReference type="OMA" id="QINLCAG"/>
<dbReference type="CDD" id="cd01115">
    <property type="entry name" value="SLC13_permease"/>
    <property type="match status" value="1"/>
</dbReference>
<keyword evidence="3" id="KW-0813">Transport</keyword>
<comment type="similarity">
    <text evidence="2">Belongs to the SLC13A/DASS transporter (TC 2.A.47) family. NADC subfamily.</text>
</comment>
<feature type="compositionally biased region" description="Acidic residues" evidence="7">
    <location>
        <begin position="223"/>
        <end position="234"/>
    </location>
</feature>
<dbReference type="PANTHER" id="PTHR10283:SF82">
    <property type="entry name" value="SOLUTE CARRIER FAMILY 13 MEMBER 2"/>
    <property type="match status" value="1"/>
</dbReference>
<evidence type="ECO:0000256" key="3">
    <source>
        <dbReference type="ARBA" id="ARBA00022448"/>
    </source>
</evidence>
<evidence type="ECO:0000256" key="6">
    <source>
        <dbReference type="ARBA" id="ARBA00023136"/>
    </source>
</evidence>
<dbReference type="InterPro" id="IPR031312">
    <property type="entry name" value="Na/sul_symport_CS"/>
</dbReference>
<name>A0A9W2YIB5_BIOGL</name>
<dbReference type="GeneID" id="106073040"/>
<feature type="transmembrane region" description="Helical" evidence="8">
    <location>
        <begin position="355"/>
        <end position="374"/>
    </location>
</feature>
<reference evidence="10" key="1">
    <citation type="submission" date="2025-08" db="UniProtKB">
        <authorList>
            <consortium name="RefSeq"/>
        </authorList>
    </citation>
    <scope>IDENTIFICATION</scope>
</reference>
<dbReference type="Proteomes" id="UP001165740">
    <property type="component" value="Chromosome 12"/>
</dbReference>
<feature type="transmembrane region" description="Helical" evidence="8">
    <location>
        <begin position="394"/>
        <end position="414"/>
    </location>
</feature>
<feature type="transmembrane region" description="Helical" evidence="8">
    <location>
        <begin position="291"/>
        <end position="313"/>
    </location>
</feature>
<feature type="region of interest" description="Disordered" evidence="7">
    <location>
        <begin position="185"/>
        <end position="234"/>
    </location>
</feature>
<sequence length="627" mass="69270">MTVKSRTVLRHLWAWRTVLILLLTPIIISPIIIVLNSSESKCAYVVVLMAVYWITEALPVGVTALIPVFLFPLFNIVTSSEIAATYMNDVNMVFIGGLMMAIAIEYWELHRRVAIKILLMAGSEPRWLMLGMMLATWFLSMWISNTATTAMMIPIAEAILVQLKGTSTRLGNRVEKVDEVNALEMKVSPSKEDKEKQSETAVVAENGKVGNNAQEKQPTQETAEGEADSYNETEDEDPHFKQLCKGMSLSICYAANSGGIATLTGTGPNLALKAHADQIYAKYHVKNPVTFGAWMAFGIPLSVVILIVCWCWLQIAFLRCRGACRCCLRGKQDTHRSERIKNVIRDEYTKLGPMVFGQLMIIILFFILIVLWITRDLGGVAGWGTAFGTEVKDGAPAMFVSILLFALPSTLPCLKSYSDPAHPQKWEREKIKQVDKQLARFGPLEIRPLLNWKVVHEKMPWHLFLLLGGGYALSKGCEKSGLSSWIGHQLEFFSEWNQWGILFIICYITAAATEVTSNTAIATLLMPIMSQLALTTGVHPLYYMLPTALACSFAFMLPVATPPNAIVFAYGRIRIVDMALAGLVLNILAVPCLIGLTGTVGTAIFDFDNVPPGFINHTISGSLLSKA</sequence>
<dbReference type="Pfam" id="PF00939">
    <property type="entry name" value="Na_sulph_symp"/>
    <property type="match status" value="1"/>
</dbReference>
<feature type="transmembrane region" description="Helical" evidence="8">
    <location>
        <begin position="12"/>
        <end position="35"/>
    </location>
</feature>
<dbReference type="RefSeq" id="XP_055862463.1">
    <property type="nucleotide sequence ID" value="XM_056006488.1"/>
</dbReference>
<feature type="transmembrane region" description="Helical" evidence="8">
    <location>
        <begin position="580"/>
        <end position="605"/>
    </location>
</feature>
<evidence type="ECO:0000313" key="9">
    <source>
        <dbReference type="Proteomes" id="UP001165740"/>
    </source>
</evidence>
<feature type="transmembrane region" description="Helical" evidence="8">
    <location>
        <begin position="541"/>
        <end position="560"/>
    </location>
</feature>
<evidence type="ECO:0000256" key="1">
    <source>
        <dbReference type="ARBA" id="ARBA00004141"/>
    </source>
</evidence>
<dbReference type="PROSITE" id="PS01271">
    <property type="entry name" value="NA_SULFATE"/>
    <property type="match status" value="1"/>
</dbReference>